<proteinExistence type="predicted"/>
<feature type="transmembrane region" description="Helical" evidence="1">
    <location>
        <begin position="40"/>
        <end position="65"/>
    </location>
</feature>
<keyword evidence="1" id="KW-0812">Transmembrane</keyword>
<organism evidence="2 3">
    <name type="scientific">Allacma fusca</name>
    <dbReference type="NCBI Taxonomy" id="39272"/>
    <lineage>
        <taxon>Eukaryota</taxon>
        <taxon>Metazoa</taxon>
        <taxon>Ecdysozoa</taxon>
        <taxon>Arthropoda</taxon>
        <taxon>Hexapoda</taxon>
        <taxon>Collembola</taxon>
        <taxon>Symphypleona</taxon>
        <taxon>Sminthuridae</taxon>
        <taxon>Allacma</taxon>
    </lineage>
</organism>
<feature type="transmembrane region" description="Helical" evidence="1">
    <location>
        <begin position="71"/>
        <end position="94"/>
    </location>
</feature>
<gene>
    <name evidence="2" type="ORF">AFUS01_LOCUS14263</name>
</gene>
<dbReference type="EMBL" id="CAJVCH010120071">
    <property type="protein sequence ID" value="CAG7725297.1"/>
    <property type="molecule type" value="Genomic_DNA"/>
</dbReference>
<evidence type="ECO:0000313" key="2">
    <source>
        <dbReference type="EMBL" id="CAG7725297.1"/>
    </source>
</evidence>
<evidence type="ECO:0000256" key="1">
    <source>
        <dbReference type="SAM" id="Phobius"/>
    </source>
</evidence>
<dbReference type="Proteomes" id="UP000708208">
    <property type="component" value="Unassembled WGS sequence"/>
</dbReference>
<accession>A0A8J2NTC3</accession>
<keyword evidence="3" id="KW-1185">Reference proteome</keyword>
<comment type="caution">
    <text evidence="2">The sequence shown here is derived from an EMBL/GenBank/DDBJ whole genome shotgun (WGS) entry which is preliminary data.</text>
</comment>
<keyword evidence="1" id="KW-1133">Transmembrane helix</keyword>
<sequence>MDELKFGRLDYKTSSSLQTPSNFMKTYRELQILNANLMNIYAPFVLPATQWTFMLVSVFTIYGFIKLSGLVAFVMCVTAIAIVIFLLVMFTVLAEVEVRSREALISWRCHSESKILRTFLRSTKSIRFYVGTFYYVDSAMVLTMLKFIIECTVDLIMLN</sequence>
<dbReference type="AlphaFoldDB" id="A0A8J2NTC3"/>
<evidence type="ECO:0000313" key="3">
    <source>
        <dbReference type="Proteomes" id="UP000708208"/>
    </source>
</evidence>
<name>A0A8J2NTC3_9HEXA</name>
<keyword evidence="1" id="KW-0472">Membrane</keyword>
<reference evidence="2" key="1">
    <citation type="submission" date="2021-06" db="EMBL/GenBank/DDBJ databases">
        <authorList>
            <person name="Hodson N. C."/>
            <person name="Mongue J. A."/>
            <person name="Jaron S. K."/>
        </authorList>
    </citation>
    <scope>NUCLEOTIDE SEQUENCE</scope>
</reference>
<feature type="transmembrane region" description="Helical" evidence="1">
    <location>
        <begin position="126"/>
        <end position="149"/>
    </location>
</feature>
<protein>
    <submittedName>
        <fullName evidence="2">Uncharacterized protein</fullName>
    </submittedName>
</protein>